<keyword evidence="1" id="KW-0547">Nucleotide-binding</keyword>
<dbReference type="Gene3D" id="3.40.50.300">
    <property type="entry name" value="P-loop containing nucleotide triphosphate hydrolases"/>
    <property type="match status" value="2"/>
</dbReference>
<dbReference type="SMART" id="SM00490">
    <property type="entry name" value="HELICc"/>
    <property type="match status" value="1"/>
</dbReference>
<dbReference type="Pfam" id="PF00271">
    <property type="entry name" value="Helicase_C"/>
    <property type="match status" value="1"/>
</dbReference>
<dbReference type="PANTHER" id="PTHR47957">
    <property type="entry name" value="ATP-DEPENDENT HELICASE HRQ1"/>
    <property type="match status" value="1"/>
</dbReference>
<dbReference type="InterPro" id="IPR011545">
    <property type="entry name" value="DEAD/DEAH_box_helicase_dom"/>
</dbReference>
<dbReference type="InterPro" id="IPR027417">
    <property type="entry name" value="P-loop_NTPase"/>
</dbReference>
<evidence type="ECO:0008006" key="7">
    <source>
        <dbReference type="Google" id="ProtNLM"/>
    </source>
</evidence>
<dbReference type="InterPro" id="IPR014001">
    <property type="entry name" value="Helicase_ATP-bd"/>
</dbReference>
<dbReference type="Pfam" id="PF22982">
    <property type="entry name" value="WHD_HRQ1"/>
    <property type="match status" value="1"/>
</dbReference>
<dbReference type="InterPro" id="IPR038720">
    <property type="entry name" value="YprB_RNase_H-like_dom"/>
</dbReference>
<dbReference type="InterPro" id="IPR018973">
    <property type="entry name" value="MZB"/>
</dbReference>
<evidence type="ECO:0000259" key="3">
    <source>
        <dbReference type="PROSITE" id="PS51192"/>
    </source>
</evidence>
<dbReference type="SUPFAM" id="SSF52540">
    <property type="entry name" value="P-loop containing nucleoside triphosphate hydrolases"/>
    <property type="match status" value="1"/>
</dbReference>
<dbReference type="PANTHER" id="PTHR47957:SF3">
    <property type="entry name" value="ATP-DEPENDENT HELICASE HRQ1"/>
    <property type="match status" value="1"/>
</dbReference>
<dbReference type="Pfam" id="PF09369">
    <property type="entry name" value="MZB"/>
    <property type="match status" value="1"/>
</dbReference>
<keyword evidence="2" id="KW-0067">ATP-binding</keyword>
<proteinExistence type="predicted"/>
<dbReference type="RefSeq" id="WP_281793431.1">
    <property type="nucleotide sequence ID" value="NZ_BSDR01000001.1"/>
</dbReference>
<evidence type="ECO:0000313" key="5">
    <source>
        <dbReference type="EMBL" id="GLI34169.1"/>
    </source>
</evidence>
<comment type="caution">
    <text evidence="5">The sequence shown here is derived from an EMBL/GenBank/DDBJ whole genome shotgun (WGS) entry which is preliminary data.</text>
</comment>
<dbReference type="GO" id="GO:0003676">
    <property type="term" value="F:nucleic acid binding"/>
    <property type="evidence" value="ECO:0007669"/>
    <property type="project" value="InterPro"/>
</dbReference>
<dbReference type="EMBL" id="BSDR01000001">
    <property type="protein sequence ID" value="GLI34169.1"/>
    <property type="molecule type" value="Genomic_DNA"/>
</dbReference>
<feature type="domain" description="Helicase ATP-binding" evidence="3">
    <location>
        <begin position="63"/>
        <end position="249"/>
    </location>
</feature>
<dbReference type="Gene3D" id="3.30.420.10">
    <property type="entry name" value="Ribonuclease H-like superfamily/Ribonuclease H"/>
    <property type="match status" value="1"/>
</dbReference>
<organism evidence="5 6">
    <name type="scientific">Desulforhabdus amnigena</name>
    <dbReference type="NCBI Taxonomy" id="40218"/>
    <lineage>
        <taxon>Bacteria</taxon>
        <taxon>Pseudomonadati</taxon>
        <taxon>Thermodesulfobacteriota</taxon>
        <taxon>Syntrophobacteria</taxon>
        <taxon>Syntrophobacterales</taxon>
        <taxon>Syntrophobacteraceae</taxon>
        <taxon>Desulforhabdus</taxon>
    </lineage>
</organism>
<dbReference type="InterPro" id="IPR001650">
    <property type="entry name" value="Helicase_C-like"/>
</dbReference>
<dbReference type="GO" id="GO:0036297">
    <property type="term" value="P:interstrand cross-link repair"/>
    <property type="evidence" value="ECO:0007669"/>
    <property type="project" value="TreeGrafter"/>
</dbReference>
<keyword evidence="6" id="KW-1185">Reference proteome</keyword>
<dbReference type="InterPro" id="IPR036397">
    <property type="entry name" value="RNaseH_sf"/>
</dbReference>
<evidence type="ECO:0000256" key="2">
    <source>
        <dbReference type="ARBA" id="ARBA00022840"/>
    </source>
</evidence>
<dbReference type="InterPro" id="IPR012337">
    <property type="entry name" value="RNaseH-like_sf"/>
</dbReference>
<dbReference type="SMART" id="SM00487">
    <property type="entry name" value="DEXDc"/>
    <property type="match status" value="1"/>
</dbReference>
<name>A0A9W6CX20_9BACT</name>
<dbReference type="CDD" id="cd17923">
    <property type="entry name" value="DEXHc_Hrq1-like"/>
    <property type="match status" value="1"/>
</dbReference>
<dbReference type="CDD" id="cd18797">
    <property type="entry name" value="SF2_C_Hrq"/>
    <property type="match status" value="1"/>
</dbReference>
<evidence type="ECO:0000313" key="6">
    <source>
        <dbReference type="Proteomes" id="UP001144372"/>
    </source>
</evidence>
<accession>A0A9W6CX20</accession>
<dbReference type="PROSITE" id="PS51192">
    <property type="entry name" value="HELICASE_ATP_BIND_1"/>
    <property type="match status" value="1"/>
</dbReference>
<feature type="domain" description="Helicase C-terminal" evidence="4">
    <location>
        <begin position="259"/>
        <end position="453"/>
    </location>
</feature>
<evidence type="ECO:0000256" key="1">
    <source>
        <dbReference type="ARBA" id="ARBA00022741"/>
    </source>
</evidence>
<gene>
    <name evidence="5" type="ORF">DAMNIGENAA_16020</name>
</gene>
<reference evidence="5" key="1">
    <citation type="submission" date="2022-12" db="EMBL/GenBank/DDBJ databases">
        <title>Reference genome sequencing for broad-spectrum identification of bacterial and archaeal isolates by mass spectrometry.</title>
        <authorList>
            <person name="Sekiguchi Y."/>
            <person name="Tourlousse D.M."/>
        </authorList>
    </citation>
    <scope>NUCLEOTIDE SEQUENCE</scope>
    <source>
        <strain evidence="5">ASRB1</strain>
    </source>
</reference>
<dbReference type="GO" id="GO:0005524">
    <property type="term" value="F:ATP binding"/>
    <property type="evidence" value="ECO:0007669"/>
    <property type="project" value="UniProtKB-KW"/>
</dbReference>
<dbReference type="Pfam" id="PF00270">
    <property type="entry name" value="DEAD"/>
    <property type="match status" value="1"/>
</dbReference>
<dbReference type="SUPFAM" id="SSF53098">
    <property type="entry name" value="Ribonuclease H-like"/>
    <property type="match status" value="1"/>
</dbReference>
<dbReference type="AlphaFoldDB" id="A0A9W6CX20"/>
<sequence length="1002" mass="112303">MIQRFLNALLNQKWRDFKVTHHAVLPAQEARYGKPEFPLPPILEETLLQSGMTRLYCHQTQALDHIRSGQNVVVATPTSSGKSLIYNLAVSEALLQNPVQRALYLFPIKALSRDQQETLDTFLGTLNAKTGKSAFQAAIYDGDTNAYRRGKIRQNPPHILLTNPDMLHYALLPFHGKWETYWKHLRFVVIDEMHTYRGVFGSHVAQILRRLQRVCRYYGSTPQFILLSATIANPKELAEQLLGHARNSITVIHDHGAPQAKRHFVFMETEEGAAGHASGMAARLIARAAEAGLKTIAFTQSRRLTELVHMSVLRLAPQLARKVSSYRAGFLPEERRSIEQKLAGGDLSAVISTSALELGIDIGGLDLCVLVGYPGTVMTTWQRGGRVGRSGRESAIILLPQPDALDQYIAQHPQEFLKSHYEIAVVDPSNEEILKAHLPCAAAELPLEEEEVHQQNSSFQKVVEALTKSGRLLQTGEGTQWLASSLRPHRNVDIRSVGESFAIFTTTHEDQKRPLGKSEGLRALKECHPGAIYLHRGETYHVESLDLANHVIHVTPSGAPYFTRVKSEKETEILEVLASKPVGNFVIRLGRLRVTEHILAYEKRRLFTQELLGTNPLELPPQTFETIGFWIEIESVLAKHLQADGLHFMGGIHAVEHAAISMFPLFALCDRNDIGGISCPQHPQVGKGAIFIYDGYPGGIGLAAKGYEIILPLLEKTKELIASCSCPEGCPACIHSPKCGSGNKPLDKRAALAVLKFLLGEWNPLQTSPTSAEEPDEPLFHAPLARSLAPKRRIGFFDLETQRLANEVGGWQNKHLMRVSVAVLYETGSDGFHVYREEDVMSLVQDLQKLDLVVGFNVERFDYEVLRAYTPFDFRKLPTFDLLKEIYRELGFRLSLDHLAEKTLGANKTADGIQAVNWFRQGQWEPLIHYCKSDVILTRDLFRHALEKGYLLYSNRNSQLLRIQTPWDLEQIIQESNGHRSMPVQSAEIQPLDLSDVQNRPS</sequence>
<evidence type="ECO:0000259" key="4">
    <source>
        <dbReference type="PROSITE" id="PS51194"/>
    </source>
</evidence>
<dbReference type="Proteomes" id="UP001144372">
    <property type="component" value="Unassembled WGS sequence"/>
</dbReference>
<dbReference type="GO" id="GO:0006289">
    <property type="term" value="P:nucleotide-excision repair"/>
    <property type="evidence" value="ECO:0007669"/>
    <property type="project" value="TreeGrafter"/>
</dbReference>
<dbReference type="PROSITE" id="PS51194">
    <property type="entry name" value="HELICASE_CTER"/>
    <property type="match status" value="1"/>
</dbReference>
<dbReference type="GO" id="GO:0043138">
    <property type="term" value="F:3'-5' DNA helicase activity"/>
    <property type="evidence" value="ECO:0007669"/>
    <property type="project" value="TreeGrafter"/>
</dbReference>
<dbReference type="Pfam" id="PF13482">
    <property type="entry name" value="RNase_H_2"/>
    <property type="match status" value="1"/>
</dbReference>
<dbReference type="InterPro" id="IPR055227">
    <property type="entry name" value="HRQ1_WHD"/>
</dbReference>
<protein>
    <recommendedName>
        <fullName evidence="7">DEAD/DEAH box helicase</fullName>
    </recommendedName>
</protein>